<protein>
    <submittedName>
        <fullName evidence="1">Uncharacterized protein</fullName>
    </submittedName>
</protein>
<sequence length="138" mass="15045">MALPGSCVDGPDGSDARLKAPTARLRGGWFEYRDADCYVLARRWPPRLDICAEARFPRVARGRLARQVRQDLWRALQDLRGFAPVIDIRTCGGGLRLLAGGQLACGRGGAGAGDRVAMVLNDANNRRRWLAWSGRGAA</sequence>
<dbReference type="Proteomes" id="UP001348149">
    <property type="component" value="Unassembled WGS sequence"/>
</dbReference>
<organism evidence="1 2">
    <name type="scientific">Mesobacterium hydrothermale</name>
    <dbReference type="NCBI Taxonomy" id="3111907"/>
    <lineage>
        <taxon>Bacteria</taxon>
        <taxon>Pseudomonadati</taxon>
        <taxon>Pseudomonadota</taxon>
        <taxon>Alphaproteobacteria</taxon>
        <taxon>Rhodobacterales</taxon>
        <taxon>Roseobacteraceae</taxon>
        <taxon>Mesobacterium</taxon>
    </lineage>
</organism>
<dbReference type="RefSeq" id="WP_326295985.1">
    <property type="nucleotide sequence ID" value="NZ_JAYLLH010000003.1"/>
</dbReference>
<evidence type="ECO:0000313" key="1">
    <source>
        <dbReference type="EMBL" id="MEC3860362.1"/>
    </source>
</evidence>
<accession>A0ABU6HD26</accession>
<comment type="caution">
    <text evidence="1">The sequence shown here is derived from an EMBL/GenBank/DDBJ whole genome shotgun (WGS) entry which is preliminary data.</text>
</comment>
<gene>
    <name evidence="1" type="ORF">VK792_03625</name>
</gene>
<name>A0ABU6HD26_9RHOB</name>
<proteinExistence type="predicted"/>
<evidence type="ECO:0000313" key="2">
    <source>
        <dbReference type="Proteomes" id="UP001348149"/>
    </source>
</evidence>
<reference evidence="1 2" key="1">
    <citation type="submission" date="2024-01" db="EMBL/GenBank/DDBJ databases">
        <title>Mesobacterium rodlantinim sp. nov., isolated from shallow sea hydrothermal systems off Kueishantao Island.</title>
        <authorList>
            <person name="Su Z."/>
            <person name="Tang K."/>
        </authorList>
    </citation>
    <scope>NUCLEOTIDE SEQUENCE [LARGE SCALE GENOMIC DNA]</scope>
    <source>
        <strain evidence="1 2">TK19101</strain>
    </source>
</reference>
<keyword evidence="2" id="KW-1185">Reference proteome</keyword>
<dbReference type="EMBL" id="JAYLLH010000003">
    <property type="protein sequence ID" value="MEC3860362.1"/>
    <property type="molecule type" value="Genomic_DNA"/>
</dbReference>